<dbReference type="Proteomes" id="UP000191342">
    <property type="component" value="Unassembled WGS sequence"/>
</dbReference>
<keyword evidence="7" id="KW-1185">Reference proteome</keyword>
<reference evidence="7" key="1">
    <citation type="journal article" date="2017" name="Nat. Microbiol.">
        <title>Global analysis of biosynthetic gene clusters reveals vast potential of secondary metabolite production in Penicillium species.</title>
        <authorList>
            <person name="Nielsen J.C."/>
            <person name="Grijseels S."/>
            <person name="Prigent S."/>
            <person name="Ji B."/>
            <person name="Dainat J."/>
            <person name="Nielsen K.F."/>
            <person name="Frisvad J.C."/>
            <person name="Workman M."/>
            <person name="Nielsen J."/>
        </authorList>
    </citation>
    <scope>NUCLEOTIDE SEQUENCE [LARGE SCALE GENOMIC DNA]</scope>
    <source>
        <strain evidence="7">IBT 14082</strain>
    </source>
</reference>
<dbReference type="InterPro" id="IPR040455">
    <property type="entry name" value="Atg6_BARA"/>
</dbReference>
<gene>
    <name evidence="6" type="ORF">PENFLA_c015G00040</name>
</gene>
<proteinExistence type="inferred from homology"/>
<comment type="caution">
    <text evidence="6">The sequence shown here is derived from an EMBL/GenBank/DDBJ whole genome shotgun (WGS) entry which is preliminary data.</text>
</comment>
<feature type="compositionally biased region" description="Polar residues" evidence="3">
    <location>
        <begin position="54"/>
        <end position="72"/>
    </location>
</feature>
<dbReference type="GO" id="GO:0000423">
    <property type="term" value="P:mitophagy"/>
    <property type="evidence" value="ECO:0007669"/>
    <property type="project" value="TreeGrafter"/>
</dbReference>
<dbReference type="OrthoDB" id="20368at2759"/>
<feature type="domain" description="Atg6 BARA" evidence="4">
    <location>
        <begin position="315"/>
        <end position="520"/>
    </location>
</feature>
<dbReference type="GO" id="GO:0034271">
    <property type="term" value="C:phosphatidylinositol 3-kinase complex, class III, type I"/>
    <property type="evidence" value="ECO:0007669"/>
    <property type="project" value="TreeGrafter"/>
</dbReference>
<feature type="domain" description="Atg6/beclin coiled-coil" evidence="5">
    <location>
        <begin position="184"/>
        <end position="312"/>
    </location>
</feature>
<keyword evidence="2" id="KW-0175">Coiled coil</keyword>
<dbReference type="Pfam" id="PF04111">
    <property type="entry name" value="APG6"/>
    <property type="match status" value="1"/>
</dbReference>
<organism evidence="6 7">
    <name type="scientific">Penicillium flavigenum</name>
    <dbReference type="NCBI Taxonomy" id="254877"/>
    <lineage>
        <taxon>Eukaryota</taxon>
        <taxon>Fungi</taxon>
        <taxon>Dikarya</taxon>
        <taxon>Ascomycota</taxon>
        <taxon>Pezizomycotina</taxon>
        <taxon>Eurotiomycetes</taxon>
        <taxon>Eurotiomycetidae</taxon>
        <taxon>Eurotiales</taxon>
        <taxon>Aspergillaceae</taxon>
        <taxon>Penicillium</taxon>
    </lineage>
</organism>
<dbReference type="STRING" id="254877.A0A1V6T3E8"/>
<feature type="region of interest" description="Disordered" evidence="3">
    <location>
        <begin position="128"/>
        <end position="158"/>
    </location>
</feature>
<accession>A0A1V6T3E8</accession>
<dbReference type="GO" id="GO:0043548">
    <property type="term" value="F:phosphatidylinositol 3-kinase binding"/>
    <property type="evidence" value="ECO:0007669"/>
    <property type="project" value="TreeGrafter"/>
</dbReference>
<dbReference type="Gene3D" id="6.10.250.3110">
    <property type="match status" value="1"/>
</dbReference>
<dbReference type="InterPro" id="IPR007243">
    <property type="entry name" value="Atg6/Beclin"/>
</dbReference>
<evidence type="ECO:0000313" key="7">
    <source>
        <dbReference type="Proteomes" id="UP000191342"/>
    </source>
</evidence>
<dbReference type="InterPro" id="IPR038274">
    <property type="entry name" value="Atg6/Beclin_C_sf"/>
</dbReference>
<dbReference type="PANTHER" id="PTHR12768">
    <property type="entry name" value="BECLIN 1"/>
    <property type="match status" value="1"/>
</dbReference>
<dbReference type="GO" id="GO:0030674">
    <property type="term" value="F:protein-macromolecule adaptor activity"/>
    <property type="evidence" value="ECO:0007669"/>
    <property type="project" value="TreeGrafter"/>
</dbReference>
<dbReference type="Gene3D" id="1.10.418.40">
    <property type="entry name" value="Autophagy protein 6/Beclin 1"/>
    <property type="match status" value="1"/>
</dbReference>
<evidence type="ECO:0000259" key="5">
    <source>
        <dbReference type="Pfam" id="PF17675"/>
    </source>
</evidence>
<dbReference type="AlphaFoldDB" id="A0A1V6T3E8"/>
<dbReference type="GO" id="GO:0034272">
    <property type="term" value="C:phosphatidylinositol 3-kinase complex, class III, type II"/>
    <property type="evidence" value="ECO:0007669"/>
    <property type="project" value="TreeGrafter"/>
</dbReference>
<evidence type="ECO:0000256" key="1">
    <source>
        <dbReference type="ARBA" id="ARBA00005965"/>
    </source>
</evidence>
<dbReference type="Pfam" id="PF17675">
    <property type="entry name" value="APG6_N"/>
    <property type="match status" value="1"/>
</dbReference>
<evidence type="ECO:0000256" key="3">
    <source>
        <dbReference type="SAM" id="MobiDB-lite"/>
    </source>
</evidence>
<comment type="similarity">
    <text evidence="1">Belongs to the beclin family.</text>
</comment>
<name>A0A1V6T3E8_9EURO</name>
<dbReference type="FunFam" id="1.10.418.40:FF:000005">
    <property type="entry name" value="Autophagy protein Apg6, putative"/>
    <property type="match status" value="1"/>
</dbReference>
<dbReference type="GO" id="GO:0045324">
    <property type="term" value="P:late endosome to vacuole transport"/>
    <property type="evidence" value="ECO:0007669"/>
    <property type="project" value="TreeGrafter"/>
</dbReference>
<protein>
    <submittedName>
        <fullName evidence="6">Uncharacterized protein</fullName>
    </submittedName>
</protein>
<dbReference type="GO" id="GO:0000407">
    <property type="term" value="C:phagophore assembly site"/>
    <property type="evidence" value="ECO:0007669"/>
    <property type="project" value="TreeGrafter"/>
</dbReference>
<dbReference type="InterPro" id="IPR041691">
    <property type="entry name" value="Atg6/beclin_CC"/>
</dbReference>
<evidence type="ECO:0000259" key="4">
    <source>
        <dbReference type="Pfam" id="PF04111"/>
    </source>
</evidence>
<feature type="compositionally biased region" description="Polar residues" evidence="3">
    <location>
        <begin position="149"/>
        <end position="158"/>
    </location>
</feature>
<evidence type="ECO:0000313" key="6">
    <source>
        <dbReference type="EMBL" id="OQE20915.1"/>
    </source>
</evidence>
<dbReference type="GO" id="GO:0000045">
    <property type="term" value="P:autophagosome assembly"/>
    <property type="evidence" value="ECO:0007669"/>
    <property type="project" value="TreeGrafter"/>
</dbReference>
<sequence>MTFSRSSFGAPRLPLPTHLWDELTTMYCQKCRTPLKLDGSVESLNPAAFDLLSNSTGKTLSDTGAVSSSARSSYPPEHRDKYDQSSQNATSPVYRRSIPAPRAGGQHNPATLRADSGNMSFVMLTESQVAPPPVSESSASGRSKRHHTQAQLRGQQEDGSFVDQVEKTTRLFEIVSARSDIDHPICVECTELLVEGLQKRLAGSTKERDAYISFLRNLNGSIPTEEELQAAQKSLDESLEAERAAFAELQSLEKEKATLDAEIASLEIDSRRLDADEESFWRSRNAFALTLTEFQNERDALNMRYDHDSQQLERLQRTNVYNDAFCIGHDGYFGTINGLRLGRLANPSVDWPEINAAWGQTALLLATMAEKLGFQFQGYRLKPLGSSSRIDKIEYPTQPSGQPVEGAAPKVTQLDLFSSGDLPLNLPWLHRRFDAGMVAFLECLRQLGKFVEKTPAPVISPRRGPTGATAPGLKLPYEIKRDRIGDASIKLGFNQNDETWTRACKYTLTCCKFLLAHASNLASTGSSNSAAVAAAAVAAAEQARQETGPKNKT</sequence>
<dbReference type="GO" id="GO:0006995">
    <property type="term" value="P:cellular response to nitrogen starvation"/>
    <property type="evidence" value="ECO:0007669"/>
    <property type="project" value="TreeGrafter"/>
</dbReference>
<evidence type="ECO:0000256" key="2">
    <source>
        <dbReference type="SAM" id="Coils"/>
    </source>
</evidence>
<dbReference type="PANTHER" id="PTHR12768:SF4">
    <property type="entry name" value="BECLIN-1"/>
    <property type="match status" value="1"/>
</dbReference>
<dbReference type="EMBL" id="MLQL01000015">
    <property type="protein sequence ID" value="OQE20915.1"/>
    <property type="molecule type" value="Genomic_DNA"/>
</dbReference>
<feature type="coiled-coil region" evidence="2">
    <location>
        <begin position="235"/>
        <end position="269"/>
    </location>
</feature>
<feature type="region of interest" description="Disordered" evidence="3">
    <location>
        <begin position="54"/>
        <end position="114"/>
    </location>
</feature>